<dbReference type="InterPro" id="IPR002347">
    <property type="entry name" value="SDR_fam"/>
</dbReference>
<dbReference type="InterPro" id="IPR052178">
    <property type="entry name" value="Sec_Metab_Biosynth_SDR"/>
</dbReference>
<evidence type="ECO:0000256" key="3">
    <source>
        <dbReference type="ARBA" id="ARBA00023002"/>
    </source>
</evidence>
<keyword evidence="3" id="KW-0560">Oxidoreductase</keyword>
<sequence>MAGVGSGSARSLFSCEGTVALVTGAGSGIGLACARALGDAGARVVLVGLGDIEAVAGDLRAEGLDALGVACDVTDSAALAATIEIVRQRYGRLDTVLANAGAALDEPGARDPLQLMDRMYALHVRSVVELASLALPLMADSGGGAFIVMSSIAGLRGNRVLSGYGATKAANAEVARNIAVQWGNRAIRANAISPGVIDTEFARPITADEESARARLAKTPLGRFGRPEEVAGAVVWLASPAGAFVSGQNIVIDGGTIVAD</sequence>
<comment type="similarity">
    <text evidence="1">Belongs to the short-chain dehydrogenases/reductases (SDR) family.</text>
</comment>
<gene>
    <name evidence="5" type="ORF">HQM25_14990</name>
</gene>
<dbReference type="EMBL" id="CP054038">
    <property type="protein sequence ID" value="QKJ20529.1"/>
    <property type="molecule type" value="Genomic_DNA"/>
</dbReference>
<dbReference type="InterPro" id="IPR057326">
    <property type="entry name" value="KR_dom"/>
</dbReference>
<dbReference type="CDD" id="cd05233">
    <property type="entry name" value="SDR_c"/>
    <property type="match status" value="1"/>
</dbReference>
<proteinExistence type="inferred from homology"/>
<dbReference type="Gene3D" id="3.40.50.720">
    <property type="entry name" value="NAD(P)-binding Rossmann-like Domain"/>
    <property type="match status" value="1"/>
</dbReference>
<dbReference type="InterPro" id="IPR036291">
    <property type="entry name" value="NAD(P)-bd_dom_sf"/>
</dbReference>
<dbReference type="PANTHER" id="PTHR43618">
    <property type="entry name" value="7-ALPHA-HYDROXYSTEROID DEHYDROGENASE"/>
    <property type="match status" value="1"/>
</dbReference>
<feature type="domain" description="Ketoreductase" evidence="4">
    <location>
        <begin position="18"/>
        <end position="195"/>
    </location>
</feature>
<name>A0A7D4UH46_9MICO</name>
<protein>
    <submittedName>
        <fullName evidence="5">SDR family oxidoreductase</fullName>
    </submittedName>
</protein>
<dbReference type="Pfam" id="PF13561">
    <property type="entry name" value="adh_short_C2"/>
    <property type="match status" value="1"/>
</dbReference>
<dbReference type="SUPFAM" id="SSF51735">
    <property type="entry name" value="NAD(P)-binding Rossmann-fold domains"/>
    <property type="match status" value="1"/>
</dbReference>
<dbReference type="PANTHER" id="PTHR43618:SF8">
    <property type="entry name" value="7ALPHA-HYDROXYSTEROID DEHYDROGENASE"/>
    <property type="match status" value="1"/>
</dbReference>
<organism evidence="5 6">
    <name type="scientific">Microbacterium hominis</name>
    <dbReference type="NCBI Taxonomy" id="162426"/>
    <lineage>
        <taxon>Bacteria</taxon>
        <taxon>Bacillati</taxon>
        <taxon>Actinomycetota</taxon>
        <taxon>Actinomycetes</taxon>
        <taxon>Micrococcales</taxon>
        <taxon>Microbacteriaceae</taxon>
        <taxon>Microbacterium</taxon>
    </lineage>
</organism>
<evidence type="ECO:0000259" key="4">
    <source>
        <dbReference type="SMART" id="SM00822"/>
    </source>
</evidence>
<reference evidence="5 6" key="1">
    <citation type="submission" date="2020-05" db="EMBL/GenBank/DDBJ databases">
        <title>Strain PA2F3 complete genome.</title>
        <authorList>
            <person name="Kim Y.-S."/>
            <person name="Kim S.-J."/>
            <person name="Jung H.-k."/>
            <person name="Kim S.-E."/>
            <person name="Kim K.-H."/>
        </authorList>
    </citation>
    <scope>NUCLEOTIDE SEQUENCE [LARGE SCALE GENOMIC DNA]</scope>
    <source>
        <strain evidence="5 6">PA2F3</strain>
    </source>
</reference>
<dbReference type="AlphaFoldDB" id="A0A7D4UH46"/>
<keyword evidence="2" id="KW-0521">NADP</keyword>
<dbReference type="SMART" id="SM00822">
    <property type="entry name" value="PKS_KR"/>
    <property type="match status" value="1"/>
</dbReference>
<dbReference type="GO" id="GO:0016491">
    <property type="term" value="F:oxidoreductase activity"/>
    <property type="evidence" value="ECO:0007669"/>
    <property type="project" value="UniProtKB-KW"/>
</dbReference>
<dbReference type="RefSeq" id="WP_172990954.1">
    <property type="nucleotide sequence ID" value="NZ_CP054038.1"/>
</dbReference>
<evidence type="ECO:0000256" key="1">
    <source>
        <dbReference type="ARBA" id="ARBA00006484"/>
    </source>
</evidence>
<evidence type="ECO:0000256" key="2">
    <source>
        <dbReference type="ARBA" id="ARBA00022857"/>
    </source>
</evidence>
<dbReference type="PRINTS" id="PR00081">
    <property type="entry name" value="GDHRDH"/>
</dbReference>
<evidence type="ECO:0000313" key="6">
    <source>
        <dbReference type="Proteomes" id="UP000502498"/>
    </source>
</evidence>
<accession>A0A7D4UH46</accession>
<evidence type="ECO:0000313" key="5">
    <source>
        <dbReference type="EMBL" id="QKJ20529.1"/>
    </source>
</evidence>
<dbReference type="Proteomes" id="UP000502498">
    <property type="component" value="Chromosome"/>
</dbReference>
<dbReference type="FunFam" id="3.40.50.720:FF:000084">
    <property type="entry name" value="Short-chain dehydrogenase reductase"/>
    <property type="match status" value="1"/>
</dbReference>